<dbReference type="AlphaFoldDB" id="A0A9P4QLY2"/>
<comment type="caution">
    <text evidence="2">The sequence shown here is derived from an EMBL/GenBank/DDBJ whole genome shotgun (WGS) entry which is preliminary data.</text>
</comment>
<sequence>MDTTNIAEPDTMQSSSMDTTNIAEPDTMQSSSDTIQPSSMDTTDIAKPDAMPSFVDNFTQPHHFGCIHNFINMLIRKQQCRLETLKSMKRICGLPQSSPHDGATAPVEAFADTVERARKRVFVNLFAQVRVYQQIQQDHIRDMQTVLQIPLLDIVPNPLLPLVSYEKHSFLVVLNTIMHDIFEKSTVICKHGFYLRKMMLEGRKMLGTPDGMALFLRVYVKKRREEGVDDDMTGSEDTVWALGEDKDSDEECSRCKTPPRANADENPPDDVHKQIIERINELEITKETKVETSEIPSKEDNPSMKIDKGKEKAK</sequence>
<feature type="region of interest" description="Disordered" evidence="1">
    <location>
        <begin position="229"/>
        <end position="314"/>
    </location>
</feature>
<accession>A0A9P4QLY2</accession>
<reference evidence="2" key="1">
    <citation type="journal article" date="2020" name="Stud. Mycol.">
        <title>101 Dothideomycetes genomes: a test case for predicting lifestyles and emergence of pathogens.</title>
        <authorList>
            <person name="Haridas S."/>
            <person name="Albert R."/>
            <person name="Binder M."/>
            <person name="Bloem J."/>
            <person name="Labutti K."/>
            <person name="Salamov A."/>
            <person name="Andreopoulos B."/>
            <person name="Baker S."/>
            <person name="Barry K."/>
            <person name="Bills G."/>
            <person name="Bluhm B."/>
            <person name="Cannon C."/>
            <person name="Castanera R."/>
            <person name="Culley D."/>
            <person name="Daum C."/>
            <person name="Ezra D."/>
            <person name="Gonzalez J."/>
            <person name="Henrissat B."/>
            <person name="Kuo A."/>
            <person name="Liang C."/>
            <person name="Lipzen A."/>
            <person name="Lutzoni F."/>
            <person name="Magnuson J."/>
            <person name="Mondo S."/>
            <person name="Nolan M."/>
            <person name="Ohm R."/>
            <person name="Pangilinan J."/>
            <person name="Park H.-J."/>
            <person name="Ramirez L."/>
            <person name="Alfaro M."/>
            <person name="Sun H."/>
            <person name="Tritt A."/>
            <person name="Yoshinaga Y."/>
            <person name="Zwiers L.-H."/>
            <person name="Turgeon B."/>
            <person name="Goodwin S."/>
            <person name="Spatafora J."/>
            <person name="Crous P."/>
            <person name="Grigoriev I."/>
        </authorList>
    </citation>
    <scope>NUCLEOTIDE SEQUENCE</scope>
    <source>
        <strain evidence="2">CBS 125425</strain>
    </source>
</reference>
<evidence type="ECO:0000313" key="3">
    <source>
        <dbReference type="Proteomes" id="UP000799444"/>
    </source>
</evidence>
<name>A0A9P4QLY2_9PLEO</name>
<dbReference type="Proteomes" id="UP000799444">
    <property type="component" value="Unassembled WGS sequence"/>
</dbReference>
<evidence type="ECO:0000256" key="1">
    <source>
        <dbReference type="SAM" id="MobiDB-lite"/>
    </source>
</evidence>
<proteinExistence type="predicted"/>
<protein>
    <submittedName>
        <fullName evidence="2">Uncharacterized protein</fullName>
    </submittedName>
</protein>
<dbReference type="EMBL" id="ML996261">
    <property type="protein sequence ID" value="KAF2728934.1"/>
    <property type="molecule type" value="Genomic_DNA"/>
</dbReference>
<feature type="region of interest" description="Disordered" evidence="1">
    <location>
        <begin position="1"/>
        <end position="42"/>
    </location>
</feature>
<evidence type="ECO:0000313" key="2">
    <source>
        <dbReference type="EMBL" id="KAF2728934.1"/>
    </source>
</evidence>
<gene>
    <name evidence="2" type="ORF">EJ04DRAFT_580979</name>
</gene>
<feature type="compositionally biased region" description="Basic and acidic residues" evidence="1">
    <location>
        <begin position="269"/>
        <end position="314"/>
    </location>
</feature>
<keyword evidence="3" id="KW-1185">Reference proteome</keyword>
<organism evidence="2 3">
    <name type="scientific">Polyplosphaeria fusca</name>
    <dbReference type="NCBI Taxonomy" id="682080"/>
    <lineage>
        <taxon>Eukaryota</taxon>
        <taxon>Fungi</taxon>
        <taxon>Dikarya</taxon>
        <taxon>Ascomycota</taxon>
        <taxon>Pezizomycotina</taxon>
        <taxon>Dothideomycetes</taxon>
        <taxon>Pleosporomycetidae</taxon>
        <taxon>Pleosporales</taxon>
        <taxon>Tetraplosphaeriaceae</taxon>
        <taxon>Polyplosphaeria</taxon>
    </lineage>
</organism>